<dbReference type="Proteomes" id="UP001167796">
    <property type="component" value="Unassembled WGS sequence"/>
</dbReference>
<proteinExistence type="predicted"/>
<gene>
    <name evidence="2" type="ORF">Q5H92_10370</name>
</gene>
<feature type="transmembrane region" description="Helical" evidence="1">
    <location>
        <begin position="125"/>
        <end position="146"/>
    </location>
</feature>
<evidence type="ECO:0000256" key="1">
    <source>
        <dbReference type="SAM" id="Phobius"/>
    </source>
</evidence>
<keyword evidence="1" id="KW-0812">Transmembrane</keyword>
<organism evidence="2 3">
    <name type="scientific">Hymenobacter mellowenesis</name>
    <dbReference type="NCBI Taxonomy" id="3063995"/>
    <lineage>
        <taxon>Bacteria</taxon>
        <taxon>Pseudomonadati</taxon>
        <taxon>Bacteroidota</taxon>
        <taxon>Cytophagia</taxon>
        <taxon>Cytophagales</taxon>
        <taxon>Hymenobacteraceae</taxon>
        <taxon>Hymenobacter</taxon>
    </lineage>
</organism>
<dbReference type="EMBL" id="JAUQSX010000004">
    <property type="protein sequence ID" value="MDO7846762.1"/>
    <property type="molecule type" value="Genomic_DNA"/>
</dbReference>
<feature type="transmembrane region" description="Helical" evidence="1">
    <location>
        <begin position="71"/>
        <end position="92"/>
    </location>
</feature>
<sequence length="214" mass="23373">MLELDDLRRQWQQPAPADAPAPLDAAALTRLLARQSDGIIAKLRRSARWELGANIAILVGALAVAGSARVFWLQAAGGVLAAIGAVCIVYLYRKLHLLRRLDDPAADLRAHLLRLDGGLRALIRFYYRFTLAMLPVGGLLNVLMVVSTSKHEIRLTSGFGMALVLGLVVVLPALLYLPVASLTRKYLQRLYGQHLDRLEASLAELAEPEPVAAR</sequence>
<comment type="caution">
    <text evidence="2">The sequence shown here is derived from an EMBL/GenBank/DDBJ whole genome shotgun (WGS) entry which is preliminary data.</text>
</comment>
<evidence type="ECO:0000313" key="3">
    <source>
        <dbReference type="Proteomes" id="UP001167796"/>
    </source>
</evidence>
<protein>
    <submittedName>
        <fullName evidence="2">Uncharacterized protein</fullName>
    </submittedName>
</protein>
<keyword evidence="1" id="KW-1133">Transmembrane helix</keyword>
<name>A0ABT9AAA0_9BACT</name>
<keyword evidence="1" id="KW-0472">Membrane</keyword>
<dbReference type="RefSeq" id="WP_305011442.1">
    <property type="nucleotide sequence ID" value="NZ_JAUQSX010000004.1"/>
</dbReference>
<keyword evidence="3" id="KW-1185">Reference proteome</keyword>
<feature type="transmembrane region" description="Helical" evidence="1">
    <location>
        <begin position="49"/>
        <end position="65"/>
    </location>
</feature>
<accession>A0ABT9AAA0</accession>
<reference evidence="2" key="1">
    <citation type="submission" date="2023-07" db="EMBL/GenBank/DDBJ databases">
        <authorList>
            <person name="Kim M.K."/>
        </authorList>
    </citation>
    <scope>NUCLEOTIDE SEQUENCE</scope>
    <source>
        <strain evidence="2">M29</strain>
    </source>
</reference>
<evidence type="ECO:0000313" key="2">
    <source>
        <dbReference type="EMBL" id="MDO7846762.1"/>
    </source>
</evidence>
<feature type="transmembrane region" description="Helical" evidence="1">
    <location>
        <begin position="158"/>
        <end position="179"/>
    </location>
</feature>